<dbReference type="InterPro" id="IPR053178">
    <property type="entry name" value="Osmoadaptation_assoc"/>
</dbReference>
<dbReference type="CDD" id="cd00067">
    <property type="entry name" value="GAL4"/>
    <property type="match status" value="1"/>
</dbReference>
<dbReference type="STRING" id="1392250.A0A2I2FZI4"/>
<sequence length="471" mass="52794">MGVPRSNGCLLCVKRRVKCDERVPGCARCETYGRPCPGYDRGFTFVAGKPYRSRRRPKTEDSKSSSTGETTPTTVDTVSHATIWQLQLQSASPGTLASADSNVMQGLGIVLDEVSQPEQLNSAYVISRWLRALPAVYGRNRALDSTIKCFVSHHVGYMTCNGQALWYARSAYVEALARLRKALESPAEGLSSETFCAVLLLCLYELFSNTTDSVSWMKHAQALSQLTEIRGCGRYVDEFDLTLLKASRGLIVMHSLFSGQKCFLALDRWHSVMAMHVNTGLSSKLDRLVEEFFAYFTSVPSLIHELYDLKQADWTDPRTQQRTSDLVTRSLDMTDKVSAWYGQFSTTVPLPTEALSPTGDKLFPVILIYSDVNSGALFCGYYSYMMLLHEILRSCGYPGEHAAMIAHFRDLICQSIEYNARGMLGPYRMGFSLRAVYETADPVTKTWLEGWLERLSKGYAAVQPRNFQMID</sequence>
<evidence type="ECO:0000256" key="2">
    <source>
        <dbReference type="ARBA" id="ARBA00023125"/>
    </source>
</evidence>
<dbReference type="Gene3D" id="4.10.240.10">
    <property type="entry name" value="Zn(2)-C6 fungal-type DNA-binding domain"/>
    <property type="match status" value="1"/>
</dbReference>
<dbReference type="PANTHER" id="PTHR38111">
    <property type="entry name" value="ZN(2)-C6 FUNGAL-TYPE DOMAIN-CONTAINING PROTEIN-RELATED"/>
    <property type="match status" value="1"/>
</dbReference>
<keyword evidence="2" id="KW-0238">DNA-binding</keyword>
<dbReference type="EMBL" id="MSFO01000007">
    <property type="protein sequence ID" value="PLB46047.1"/>
    <property type="molecule type" value="Genomic_DNA"/>
</dbReference>
<accession>A0A2I2FZI4</accession>
<dbReference type="VEuPathDB" id="FungiDB:P170DRAFT_365650"/>
<protein>
    <submittedName>
        <fullName evidence="7">C6 zinc finger domain protein</fullName>
    </submittedName>
</protein>
<dbReference type="GO" id="GO:0003677">
    <property type="term" value="F:DNA binding"/>
    <property type="evidence" value="ECO:0007669"/>
    <property type="project" value="UniProtKB-KW"/>
</dbReference>
<dbReference type="InterPro" id="IPR021858">
    <property type="entry name" value="Fun_TF"/>
</dbReference>
<evidence type="ECO:0000313" key="7">
    <source>
        <dbReference type="EMBL" id="PLB46047.1"/>
    </source>
</evidence>
<keyword evidence="3" id="KW-0804">Transcription</keyword>
<keyword evidence="1" id="KW-0805">Transcription regulation</keyword>
<feature type="region of interest" description="Disordered" evidence="5">
    <location>
        <begin position="50"/>
        <end position="74"/>
    </location>
</feature>
<dbReference type="InterPro" id="IPR001138">
    <property type="entry name" value="Zn2Cys6_DnaBD"/>
</dbReference>
<dbReference type="InterPro" id="IPR036864">
    <property type="entry name" value="Zn2-C6_fun-type_DNA-bd_sf"/>
</dbReference>
<evidence type="ECO:0000256" key="4">
    <source>
        <dbReference type="ARBA" id="ARBA00023242"/>
    </source>
</evidence>
<dbReference type="SUPFAM" id="SSF57701">
    <property type="entry name" value="Zn2/Cys6 DNA-binding domain"/>
    <property type="match status" value="1"/>
</dbReference>
<dbReference type="OrthoDB" id="4314040at2759"/>
<dbReference type="AlphaFoldDB" id="A0A2I2FZI4"/>
<feature type="domain" description="Zn(2)-C6 fungal-type" evidence="6">
    <location>
        <begin position="8"/>
        <end position="36"/>
    </location>
</feature>
<gene>
    <name evidence="7" type="ORF">P170DRAFT_365650</name>
</gene>
<dbReference type="Pfam" id="PF00172">
    <property type="entry name" value="Zn_clus"/>
    <property type="match status" value="1"/>
</dbReference>
<dbReference type="Pfam" id="PF11951">
    <property type="entry name" value="Fungal_trans_2"/>
    <property type="match status" value="1"/>
</dbReference>
<evidence type="ECO:0000256" key="5">
    <source>
        <dbReference type="SAM" id="MobiDB-lite"/>
    </source>
</evidence>
<evidence type="ECO:0000313" key="8">
    <source>
        <dbReference type="Proteomes" id="UP000234275"/>
    </source>
</evidence>
<feature type="compositionally biased region" description="Low complexity" evidence="5">
    <location>
        <begin position="64"/>
        <end position="74"/>
    </location>
</feature>
<dbReference type="PANTHER" id="PTHR38111:SF5">
    <property type="entry name" value="TRANSCRIPTION FACTOR DOMAIN-CONTAINING PROTEIN"/>
    <property type="match status" value="1"/>
</dbReference>
<evidence type="ECO:0000256" key="3">
    <source>
        <dbReference type="ARBA" id="ARBA00023163"/>
    </source>
</evidence>
<keyword evidence="4" id="KW-0539">Nucleus</keyword>
<dbReference type="GO" id="GO:0000981">
    <property type="term" value="F:DNA-binding transcription factor activity, RNA polymerase II-specific"/>
    <property type="evidence" value="ECO:0007669"/>
    <property type="project" value="InterPro"/>
</dbReference>
<name>A0A2I2FZI4_9EURO</name>
<dbReference type="GO" id="GO:0008270">
    <property type="term" value="F:zinc ion binding"/>
    <property type="evidence" value="ECO:0007669"/>
    <property type="project" value="InterPro"/>
</dbReference>
<reference evidence="7 8" key="1">
    <citation type="submission" date="2016-12" db="EMBL/GenBank/DDBJ databases">
        <title>The genomes of Aspergillus section Nigri reveals drivers in fungal speciation.</title>
        <authorList>
            <consortium name="DOE Joint Genome Institute"/>
            <person name="Vesth T.C."/>
            <person name="Nybo J."/>
            <person name="Theobald S."/>
            <person name="Brandl J."/>
            <person name="Frisvad J.C."/>
            <person name="Nielsen K.F."/>
            <person name="Lyhne E.K."/>
            <person name="Kogle M.E."/>
            <person name="Kuo A."/>
            <person name="Riley R."/>
            <person name="Clum A."/>
            <person name="Nolan M."/>
            <person name="Lipzen A."/>
            <person name="Salamov A."/>
            <person name="Henrissat B."/>
            <person name="Wiebenga A."/>
            <person name="De Vries R.P."/>
            <person name="Grigoriev I.V."/>
            <person name="Mortensen U.H."/>
            <person name="Andersen M.R."/>
            <person name="Baker S.E."/>
        </authorList>
    </citation>
    <scope>NUCLEOTIDE SEQUENCE [LARGE SCALE GENOMIC DNA]</scope>
    <source>
        <strain evidence="7 8">IBT 23096</strain>
    </source>
</reference>
<evidence type="ECO:0000259" key="6">
    <source>
        <dbReference type="PROSITE" id="PS50048"/>
    </source>
</evidence>
<organism evidence="7 8">
    <name type="scientific">Aspergillus steynii IBT 23096</name>
    <dbReference type="NCBI Taxonomy" id="1392250"/>
    <lineage>
        <taxon>Eukaryota</taxon>
        <taxon>Fungi</taxon>
        <taxon>Dikarya</taxon>
        <taxon>Ascomycota</taxon>
        <taxon>Pezizomycotina</taxon>
        <taxon>Eurotiomycetes</taxon>
        <taxon>Eurotiomycetidae</taxon>
        <taxon>Eurotiales</taxon>
        <taxon>Aspergillaceae</taxon>
        <taxon>Aspergillus</taxon>
        <taxon>Aspergillus subgen. Circumdati</taxon>
    </lineage>
</organism>
<dbReference type="SMART" id="SM00066">
    <property type="entry name" value="GAL4"/>
    <property type="match status" value="1"/>
</dbReference>
<dbReference type="Proteomes" id="UP000234275">
    <property type="component" value="Unassembled WGS sequence"/>
</dbReference>
<dbReference type="RefSeq" id="XP_024701349.1">
    <property type="nucleotide sequence ID" value="XM_024844716.1"/>
</dbReference>
<evidence type="ECO:0000256" key="1">
    <source>
        <dbReference type="ARBA" id="ARBA00023015"/>
    </source>
</evidence>
<dbReference type="GO" id="GO:0009893">
    <property type="term" value="P:positive regulation of metabolic process"/>
    <property type="evidence" value="ECO:0007669"/>
    <property type="project" value="UniProtKB-ARBA"/>
</dbReference>
<keyword evidence="8" id="KW-1185">Reference proteome</keyword>
<dbReference type="PROSITE" id="PS50048">
    <property type="entry name" value="ZN2_CY6_FUNGAL_2"/>
    <property type="match status" value="1"/>
</dbReference>
<proteinExistence type="predicted"/>
<dbReference type="GeneID" id="36552416"/>
<comment type="caution">
    <text evidence="7">The sequence shown here is derived from an EMBL/GenBank/DDBJ whole genome shotgun (WGS) entry which is preliminary data.</text>
</comment>